<sequence length="161" mass="17768">MQTRTRRLRPMRSLVIVLLMAVSALLPLTPAHAAYGTPIPVSMAVYGGWNGTQLLARVDGTIQFDDANQKYQYHLSLCRVSSFVGPNVRVLVNNVYKSTLYWNGGSPTAQCPASYIATAHSAEVDNGSTVHNVTLTLVGSDFNANVFRERTETWTYDNPFN</sequence>
<evidence type="ECO:0000313" key="3">
    <source>
        <dbReference type="Proteomes" id="UP001499930"/>
    </source>
</evidence>
<accession>A0ABP6KY45</accession>
<keyword evidence="3" id="KW-1185">Reference proteome</keyword>
<feature type="chain" id="PRO_5045236815" evidence="1">
    <location>
        <begin position="34"/>
        <end position="161"/>
    </location>
</feature>
<dbReference type="Proteomes" id="UP001499930">
    <property type="component" value="Unassembled WGS sequence"/>
</dbReference>
<protein>
    <submittedName>
        <fullName evidence="2">Uncharacterized protein</fullName>
    </submittedName>
</protein>
<evidence type="ECO:0000313" key="2">
    <source>
        <dbReference type="EMBL" id="GAA3026584.1"/>
    </source>
</evidence>
<organism evidence="2 3">
    <name type="scientific">Streptosporangium longisporum</name>
    <dbReference type="NCBI Taxonomy" id="46187"/>
    <lineage>
        <taxon>Bacteria</taxon>
        <taxon>Bacillati</taxon>
        <taxon>Actinomycetota</taxon>
        <taxon>Actinomycetes</taxon>
        <taxon>Streptosporangiales</taxon>
        <taxon>Streptosporangiaceae</taxon>
        <taxon>Streptosporangium</taxon>
    </lineage>
</organism>
<keyword evidence="1" id="KW-0732">Signal</keyword>
<comment type="caution">
    <text evidence="2">The sequence shown here is derived from an EMBL/GenBank/DDBJ whole genome shotgun (WGS) entry which is preliminary data.</text>
</comment>
<evidence type="ECO:0000256" key="1">
    <source>
        <dbReference type="SAM" id="SignalP"/>
    </source>
</evidence>
<name>A0ABP6KY45_9ACTN</name>
<gene>
    <name evidence="2" type="ORF">GCM10017559_60680</name>
</gene>
<dbReference type="EMBL" id="BAAAWD010000015">
    <property type="protein sequence ID" value="GAA3026584.1"/>
    <property type="molecule type" value="Genomic_DNA"/>
</dbReference>
<feature type="signal peptide" evidence="1">
    <location>
        <begin position="1"/>
        <end position="33"/>
    </location>
</feature>
<proteinExistence type="predicted"/>
<reference evidence="3" key="1">
    <citation type="journal article" date="2019" name="Int. J. Syst. Evol. Microbiol.">
        <title>The Global Catalogue of Microorganisms (GCM) 10K type strain sequencing project: providing services to taxonomists for standard genome sequencing and annotation.</title>
        <authorList>
            <consortium name="The Broad Institute Genomics Platform"/>
            <consortium name="The Broad Institute Genome Sequencing Center for Infectious Disease"/>
            <person name="Wu L."/>
            <person name="Ma J."/>
        </authorList>
    </citation>
    <scope>NUCLEOTIDE SEQUENCE [LARGE SCALE GENOMIC DNA]</scope>
    <source>
        <strain evidence="3">JCM 3106</strain>
    </source>
</reference>